<comment type="caution">
    <text evidence="2">The sequence shown here is derived from an EMBL/GenBank/DDBJ whole genome shotgun (WGS) entry which is preliminary data.</text>
</comment>
<accession>A0A8T0U343</accession>
<feature type="region of interest" description="Disordered" evidence="1">
    <location>
        <begin position="1"/>
        <end position="22"/>
    </location>
</feature>
<feature type="region of interest" description="Disordered" evidence="1">
    <location>
        <begin position="57"/>
        <end position="190"/>
    </location>
</feature>
<dbReference type="AlphaFoldDB" id="A0A8T0U343"/>
<protein>
    <submittedName>
        <fullName evidence="2">Uncharacterized protein</fullName>
    </submittedName>
</protein>
<dbReference type="Proteomes" id="UP000823388">
    <property type="component" value="Chromosome 3N"/>
</dbReference>
<evidence type="ECO:0000313" key="3">
    <source>
        <dbReference type="Proteomes" id="UP000823388"/>
    </source>
</evidence>
<reference evidence="2" key="1">
    <citation type="submission" date="2020-05" db="EMBL/GenBank/DDBJ databases">
        <title>WGS assembly of Panicum virgatum.</title>
        <authorList>
            <person name="Lovell J.T."/>
            <person name="Jenkins J."/>
            <person name="Shu S."/>
            <person name="Juenger T.E."/>
            <person name="Schmutz J."/>
        </authorList>
    </citation>
    <scope>NUCLEOTIDE SEQUENCE</scope>
    <source>
        <strain evidence="2">AP13</strain>
    </source>
</reference>
<keyword evidence="3" id="KW-1185">Reference proteome</keyword>
<feature type="compositionally biased region" description="Basic residues" evidence="1">
    <location>
        <begin position="74"/>
        <end position="93"/>
    </location>
</feature>
<name>A0A8T0U343_PANVG</name>
<feature type="compositionally biased region" description="Basic residues" evidence="1">
    <location>
        <begin position="116"/>
        <end position="141"/>
    </location>
</feature>
<dbReference type="EMBL" id="CM029042">
    <property type="protein sequence ID" value="KAG2617360.1"/>
    <property type="molecule type" value="Genomic_DNA"/>
</dbReference>
<evidence type="ECO:0000313" key="2">
    <source>
        <dbReference type="EMBL" id="KAG2617360.1"/>
    </source>
</evidence>
<feature type="compositionally biased region" description="Basic and acidic residues" evidence="1">
    <location>
        <begin position="94"/>
        <end position="115"/>
    </location>
</feature>
<gene>
    <name evidence="2" type="ORF">PVAP13_3NG180296</name>
</gene>
<organism evidence="2 3">
    <name type="scientific">Panicum virgatum</name>
    <name type="common">Blackwell switchgrass</name>
    <dbReference type="NCBI Taxonomy" id="38727"/>
    <lineage>
        <taxon>Eukaryota</taxon>
        <taxon>Viridiplantae</taxon>
        <taxon>Streptophyta</taxon>
        <taxon>Embryophyta</taxon>
        <taxon>Tracheophyta</taxon>
        <taxon>Spermatophyta</taxon>
        <taxon>Magnoliopsida</taxon>
        <taxon>Liliopsida</taxon>
        <taxon>Poales</taxon>
        <taxon>Poaceae</taxon>
        <taxon>PACMAD clade</taxon>
        <taxon>Panicoideae</taxon>
        <taxon>Panicodae</taxon>
        <taxon>Paniceae</taxon>
        <taxon>Panicinae</taxon>
        <taxon>Panicum</taxon>
        <taxon>Panicum sect. Hiantes</taxon>
    </lineage>
</organism>
<sequence>MLPWDDVLSAHPINPSGSGGAWQLRRDDHAVYMRHHPALEVPAPRAATALPRLAARPRHTLAPQPGLLAAPRPGQRRARAHGAPAQRHHRVHVRVPEQREQERGRRQHDRGADQRRARRPGLPRRRARGGGARRRLRRRRPAAAAATPAQAGHPEAPRRRAQALVVPPRPVRLDAVARPGHDAGHGQARR</sequence>
<proteinExistence type="predicted"/>
<evidence type="ECO:0000256" key="1">
    <source>
        <dbReference type="SAM" id="MobiDB-lite"/>
    </source>
</evidence>